<dbReference type="GO" id="GO:0047617">
    <property type="term" value="F:fatty acyl-CoA hydrolase activity"/>
    <property type="evidence" value="ECO:0007669"/>
    <property type="project" value="TreeGrafter"/>
</dbReference>
<dbReference type="PIRSF" id="PIRSF003230">
    <property type="entry name" value="YbgC"/>
    <property type="match status" value="1"/>
</dbReference>
<gene>
    <name evidence="3" type="ORF">DDZ15_11975</name>
</gene>
<organism evidence="3 4">
    <name type="scientific">Rhodohalobacter mucosus</name>
    <dbReference type="NCBI Taxonomy" id="2079485"/>
    <lineage>
        <taxon>Bacteria</taxon>
        <taxon>Pseudomonadati</taxon>
        <taxon>Balneolota</taxon>
        <taxon>Balneolia</taxon>
        <taxon>Balneolales</taxon>
        <taxon>Balneolaceae</taxon>
        <taxon>Rhodohalobacter</taxon>
    </lineage>
</organism>
<evidence type="ECO:0000313" key="3">
    <source>
        <dbReference type="EMBL" id="PWN05897.1"/>
    </source>
</evidence>
<sequence length="136" mass="16041">MSSYQFELEMAVRDYELDTQGVVNNSVYQNYLEHARHEYLKYIGVNFNEFHRDGLDAVVHKVELTYKRPLKGDDAFVVRINARPKGNVRFIFYQDIYRIPDNELMLTGVVTAVFMTDERPVRPPEKLQRAMSRFST</sequence>
<evidence type="ECO:0000256" key="1">
    <source>
        <dbReference type="ARBA" id="ARBA00005953"/>
    </source>
</evidence>
<accession>A0A316TMR8</accession>
<dbReference type="PANTHER" id="PTHR31793:SF27">
    <property type="entry name" value="NOVEL THIOESTERASE SUPERFAMILY DOMAIN AND SAPOSIN A-TYPE DOMAIN CONTAINING PROTEIN (0610012H03RIK)"/>
    <property type="match status" value="1"/>
</dbReference>
<dbReference type="InterPro" id="IPR050563">
    <property type="entry name" value="4-hydroxybenzoyl-CoA_TE"/>
</dbReference>
<name>A0A316TMR8_9BACT</name>
<dbReference type="OrthoDB" id="9799036at2"/>
<comment type="similarity">
    <text evidence="1">Belongs to the 4-hydroxybenzoyl-CoA thioesterase family.</text>
</comment>
<dbReference type="InterPro" id="IPR006684">
    <property type="entry name" value="YbgC/YbaW"/>
</dbReference>
<dbReference type="SUPFAM" id="SSF54637">
    <property type="entry name" value="Thioesterase/thiol ester dehydrase-isomerase"/>
    <property type="match status" value="1"/>
</dbReference>
<dbReference type="Pfam" id="PF13279">
    <property type="entry name" value="4HBT_2"/>
    <property type="match status" value="1"/>
</dbReference>
<evidence type="ECO:0000313" key="4">
    <source>
        <dbReference type="Proteomes" id="UP000245533"/>
    </source>
</evidence>
<dbReference type="Gene3D" id="3.10.129.10">
    <property type="entry name" value="Hotdog Thioesterase"/>
    <property type="match status" value="1"/>
</dbReference>
<dbReference type="EMBL" id="QGGB01000008">
    <property type="protein sequence ID" value="PWN05897.1"/>
    <property type="molecule type" value="Genomic_DNA"/>
</dbReference>
<keyword evidence="4" id="KW-1185">Reference proteome</keyword>
<evidence type="ECO:0000256" key="2">
    <source>
        <dbReference type="ARBA" id="ARBA00022801"/>
    </source>
</evidence>
<keyword evidence="2" id="KW-0378">Hydrolase</keyword>
<comment type="caution">
    <text evidence="3">The sequence shown here is derived from an EMBL/GenBank/DDBJ whole genome shotgun (WGS) entry which is preliminary data.</text>
</comment>
<dbReference type="InterPro" id="IPR029069">
    <property type="entry name" value="HotDog_dom_sf"/>
</dbReference>
<dbReference type="CDD" id="cd00586">
    <property type="entry name" value="4HBT"/>
    <property type="match status" value="1"/>
</dbReference>
<dbReference type="PANTHER" id="PTHR31793">
    <property type="entry name" value="4-HYDROXYBENZOYL-COA THIOESTERASE FAMILY MEMBER"/>
    <property type="match status" value="1"/>
</dbReference>
<dbReference type="AlphaFoldDB" id="A0A316TMR8"/>
<proteinExistence type="inferred from homology"/>
<dbReference type="Proteomes" id="UP000245533">
    <property type="component" value="Unassembled WGS sequence"/>
</dbReference>
<dbReference type="RefSeq" id="WP_109647339.1">
    <property type="nucleotide sequence ID" value="NZ_QGGB01000008.1"/>
</dbReference>
<protein>
    <submittedName>
        <fullName evidence="3">Thioesterase</fullName>
    </submittedName>
</protein>
<reference evidence="3 4" key="1">
    <citation type="submission" date="2018-05" db="EMBL/GenBank/DDBJ databases">
        <title>Rhodohalobacter halophilus gen. nov., sp. nov., a moderately halophilic member of the family Balneolaceae.</title>
        <authorList>
            <person name="Liu Z.-W."/>
        </authorList>
    </citation>
    <scope>NUCLEOTIDE SEQUENCE [LARGE SCALE GENOMIC DNA]</scope>
    <source>
        <strain evidence="3 4">8A47</strain>
    </source>
</reference>